<name>A0A8H5GHB5_9AGAR</name>
<dbReference type="EMBL" id="JAACJM010000031">
    <property type="protein sequence ID" value="KAF5364795.1"/>
    <property type="molecule type" value="Genomic_DNA"/>
</dbReference>
<evidence type="ECO:0000313" key="2">
    <source>
        <dbReference type="EMBL" id="KAF5364795.1"/>
    </source>
</evidence>
<keyword evidence="1" id="KW-0812">Transmembrane</keyword>
<reference evidence="2 3" key="1">
    <citation type="journal article" date="2020" name="ISME J.">
        <title>Uncovering the hidden diversity of litter-decomposition mechanisms in mushroom-forming fungi.</title>
        <authorList>
            <person name="Floudas D."/>
            <person name="Bentzer J."/>
            <person name="Ahren D."/>
            <person name="Johansson T."/>
            <person name="Persson P."/>
            <person name="Tunlid A."/>
        </authorList>
    </citation>
    <scope>NUCLEOTIDE SEQUENCE [LARGE SCALE GENOMIC DNA]</scope>
    <source>
        <strain evidence="2 3">CBS 291.85</strain>
    </source>
</reference>
<dbReference type="PANTHER" id="PTHR40465">
    <property type="entry name" value="CHROMOSOME 1, WHOLE GENOME SHOTGUN SEQUENCE"/>
    <property type="match status" value="1"/>
</dbReference>
<dbReference type="AlphaFoldDB" id="A0A8H5GHB5"/>
<dbReference type="OrthoDB" id="3203775at2759"/>
<proteinExistence type="predicted"/>
<gene>
    <name evidence="2" type="ORF">D9758_009324</name>
</gene>
<protein>
    <submittedName>
        <fullName evidence="2">Uncharacterized protein</fullName>
    </submittedName>
</protein>
<keyword evidence="3" id="KW-1185">Reference proteome</keyword>
<sequence>MDANHGCLYNSISLFDREAGVKSHRPPSTASKKGMDATHINLHKVVGPMLIGTWLDLMLFALVIDRALYYFHHYYTDRMLAKITVFAALACDMATVISECADVYLNTVTFQGNTGAIQSRQWPRSLDLASTGFSASIVQAFMLHRYWTLTRRKVLTSAVGLVMLSSLMAINRNGGGPINRHTLGLILSGD</sequence>
<feature type="transmembrane region" description="Helical" evidence="1">
    <location>
        <begin position="51"/>
        <end position="71"/>
    </location>
</feature>
<feature type="transmembrane region" description="Helical" evidence="1">
    <location>
        <begin position="154"/>
        <end position="170"/>
    </location>
</feature>
<evidence type="ECO:0000313" key="3">
    <source>
        <dbReference type="Proteomes" id="UP000559256"/>
    </source>
</evidence>
<dbReference type="PANTHER" id="PTHR40465:SF1">
    <property type="entry name" value="DUF6534 DOMAIN-CONTAINING PROTEIN"/>
    <property type="match status" value="1"/>
</dbReference>
<accession>A0A8H5GHB5</accession>
<keyword evidence="1" id="KW-0472">Membrane</keyword>
<comment type="caution">
    <text evidence="2">The sequence shown here is derived from an EMBL/GenBank/DDBJ whole genome shotgun (WGS) entry which is preliminary data.</text>
</comment>
<evidence type="ECO:0000256" key="1">
    <source>
        <dbReference type="SAM" id="Phobius"/>
    </source>
</evidence>
<organism evidence="2 3">
    <name type="scientific">Tetrapyrgos nigripes</name>
    <dbReference type="NCBI Taxonomy" id="182062"/>
    <lineage>
        <taxon>Eukaryota</taxon>
        <taxon>Fungi</taxon>
        <taxon>Dikarya</taxon>
        <taxon>Basidiomycota</taxon>
        <taxon>Agaricomycotina</taxon>
        <taxon>Agaricomycetes</taxon>
        <taxon>Agaricomycetidae</taxon>
        <taxon>Agaricales</taxon>
        <taxon>Marasmiineae</taxon>
        <taxon>Marasmiaceae</taxon>
        <taxon>Tetrapyrgos</taxon>
    </lineage>
</organism>
<keyword evidence="1" id="KW-1133">Transmembrane helix</keyword>
<dbReference type="Proteomes" id="UP000559256">
    <property type="component" value="Unassembled WGS sequence"/>
</dbReference>